<dbReference type="Gene3D" id="3.40.50.300">
    <property type="entry name" value="P-loop containing nucleotide triphosphate hydrolases"/>
    <property type="match status" value="1"/>
</dbReference>
<reference evidence="4 5" key="1">
    <citation type="submission" date="2023-12" db="EMBL/GenBank/DDBJ databases">
        <title>Sinomonas terricola sp. nov, isolated from litchi orchard soil in Guangdong, PR China.</title>
        <authorList>
            <person name="Jiaxin W."/>
            <person name="Yang Z."/>
            <person name="Honghui Z."/>
        </authorList>
    </citation>
    <scope>NUCLEOTIDE SEQUENCE [LARGE SCALE GENOMIC DNA]</scope>
    <source>
        <strain evidence="4 5">JGH33</strain>
    </source>
</reference>
<dbReference type="SUPFAM" id="SSF52540">
    <property type="entry name" value="P-loop containing nucleoside triphosphate hydrolases"/>
    <property type="match status" value="1"/>
</dbReference>
<keyword evidence="1" id="KW-0547">Nucleotide-binding</keyword>
<dbReference type="PROSITE" id="PS50893">
    <property type="entry name" value="ABC_TRANSPORTER_2"/>
    <property type="match status" value="1"/>
</dbReference>
<sequence>MTTFQQAPAGSAASGTDAALELNSIVKSFGTTLAVDGISWTVRRGDFVGLLGPNGAGKTTLISIIAGLVKNDSGQARVLTIDTSKEPNRVKGVLGIVPQDLAVYPELSARDNLQFFGAMYGLRGRELKSRIDDALRRVGLDDRAARPAVGKFSGGQKRRLNIAAALLHRPQILILDEPTVGIDPQSRNYIFDTLRELNRGGMTIVYVTHYMEEVEALCRTVAIVDHGRIIEEGPLDDILARHGTSLVRLTLRPEELRSAVALLEQHPEVTHRITGDGVLQISSRALQDAVALVTRILADIAPNPESCQILPPSLETVFIELTGNQLRDA</sequence>
<evidence type="ECO:0000259" key="3">
    <source>
        <dbReference type="PROSITE" id="PS50893"/>
    </source>
</evidence>
<proteinExistence type="predicted"/>
<dbReference type="InterPro" id="IPR003593">
    <property type="entry name" value="AAA+_ATPase"/>
</dbReference>
<accession>A0ABU5T231</accession>
<evidence type="ECO:0000313" key="5">
    <source>
        <dbReference type="Proteomes" id="UP001304769"/>
    </source>
</evidence>
<protein>
    <submittedName>
        <fullName evidence="4">ABC transporter ATP-binding protein</fullName>
    </submittedName>
</protein>
<keyword evidence="2 4" id="KW-0067">ATP-binding</keyword>
<dbReference type="InterPro" id="IPR003439">
    <property type="entry name" value="ABC_transporter-like_ATP-bd"/>
</dbReference>
<dbReference type="InterPro" id="IPR017871">
    <property type="entry name" value="ABC_transporter-like_CS"/>
</dbReference>
<name>A0ABU5T231_9MICC</name>
<dbReference type="EMBL" id="JAYGGQ010000001">
    <property type="protein sequence ID" value="MEA5453700.1"/>
    <property type="molecule type" value="Genomic_DNA"/>
</dbReference>
<evidence type="ECO:0000313" key="4">
    <source>
        <dbReference type="EMBL" id="MEA5453700.1"/>
    </source>
</evidence>
<dbReference type="SMART" id="SM00382">
    <property type="entry name" value="AAA"/>
    <property type="match status" value="1"/>
</dbReference>
<dbReference type="InterPro" id="IPR027417">
    <property type="entry name" value="P-loop_NTPase"/>
</dbReference>
<dbReference type="Pfam" id="PF00005">
    <property type="entry name" value="ABC_tran"/>
    <property type="match status" value="1"/>
</dbReference>
<gene>
    <name evidence="4" type="ORF">SPF06_03100</name>
</gene>
<dbReference type="PANTHER" id="PTHR43582">
    <property type="entry name" value="LINEARMYCIN RESISTANCE ATP-BINDING PROTEIN LNRL"/>
    <property type="match status" value="1"/>
</dbReference>
<keyword evidence="5" id="KW-1185">Reference proteome</keyword>
<dbReference type="GO" id="GO:0005524">
    <property type="term" value="F:ATP binding"/>
    <property type="evidence" value="ECO:0007669"/>
    <property type="project" value="UniProtKB-KW"/>
</dbReference>
<feature type="domain" description="ABC transporter" evidence="3">
    <location>
        <begin position="20"/>
        <end position="251"/>
    </location>
</feature>
<dbReference type="PROSITE" id="PS00211">
    <property type="entry name" value="ABC_TRANSPORTER_1"/>
    <property type="match status" value="1"/>
</dbReference>
<dbReference type="RefSeq" id="WP_323277449.1">
    <property type="nucleotide sequence ID" value="NZ_JAYGGQ010000001.1"/>
</dbReference>
<dbReference type="PANTHER" id="PTHR43582:SF2">
    <property type="entry name" value="LINEARMYCIN RESISTANCE ATP-BINDING PROTEIN LNRL"/>
    <property type="match status" value="1"/>
</dbReference>
<evidence type="ECO:0000256" key="1">
    <source>
        <dbReference type="ARBA" id="ARBA00022741"/>
    </source>
</evidence>
<evidence type="ECO:0000256" key="2">
    <source>
        <dbReference type="ARBA" id="ARBA00022840"/>
    </source>
</evidence>
<dbReference type="Proteomes" id="UP001304769">
    <property type="component" value="Unassembled WGS sequence"/>
</dbReference>
<comment type="caution">
    <text evidence="4">The sequence shown here is derived from an EMBL/GenBank/DDBJ whole genome shotgun (WGS) entry which is preliminary data.</text>
</comment>
<organism evidence="4 5">
    <name type="scientific">Sinomonas terricola</name>
    <dbReference type="NCBI Taxonomy" id="3110330"/>
    <lineage>
        <taxon>Bacteria</taxon>
        <taxon>Bacillati</taxon>
        <taxon>Actinomycetota</taxon>
        <taxon>Actinomycetes</taxon>
        <taxon>Micrococcales</taxon>
        <taxon>Micrococcaceae</taxon>
        <taxon>Sinomonas</taxon>
    </lineage>
</organism>